<dbReference type="InterPro" id="IPR003501">
    <property type="entry name" value="PTS_EIIB_2/3"/>
</dbReference>
<protein>
    <recommendedName>
        <fullName evidence="2">Phosphotransferase system EIIB component type 2/3 domain-containing protein</fullName>
    </recommendedName>
</protein>
<dbReference type="AlphaFoldDB" id="A0A410QAP9"/>
<dbReference type="InterPro" id="IPR036095">
    <property type="entry name" value="PTS_EIIB-like_sf"/>
</dbReference>
<dbReference type="Gene3D" id="3.40.50.2300">
    <property type="match status" value="1"/>
</dbReference>
<proteinExistence type="predicted"/>
<dbReference type="KEGG" id="spoa:EQM13_05580"/>
<feature type="domain" description="Phosphotransferase system EIIB component type 2/3" evidence="2">
    <location>
        <begin position="7"/>
        <end position="87"/>
    </location>
</feature>
<gene>
    <name evidence="3" type="ORF">EQM13_05580</name>
</gene>
<dbReference type="Proteomes" id="UP000287969">
    <property type="component" value="Chromosome"/>
</dbReference>
<evidence type="ECO:0000313" key="3">
    <source>
        <dbReference type="EMBL" id="QAT61092.1"/>
    </source>
</evidence>
<dbReference type="GO" id="GO:0008982">
    <property type="term" value="F:protein-N(PI)-phosphohistidine-sugar phosphotransferase activity"/>
    <property type="evidence" value="ECO:0007669"/>
    <property type="project" value="InterPro"/>
</dbReference>
<organism evidence="3 4">
    <name type="scientific">Acidilutibacter cellobiosedens</name>
    <dbReference type="NCBI Taxonomy" id="2507161"/>
    <lineage>
        <taxon>Bacteria</taxon>
        <taxon>Bacillati</taxon>
        <taxon>Bacillota</taxon>
        <taxon>Tissierellia</taxon>
        <taxon>Tissierellales</taxon>
        <taxon>Acidilutibacteraceae</taxon>
        <taxon>Acidilutibacter</taxon>
    </lineage>
</organism>
<sequence length="101" mass="11507">MDKRYEITALCGMGLGSSSIARMAIMEFVDKYKINAFVNVADIGMIKGLKSDIVLTTKSMESHIPKEMYENMKVVFVTNLMKKDEINNSLYKIFKEWGAIK</sequence>
<dbReference type="OrthoDB" id="6603449at2"/>
<name>A0A410QAP9_9FIRM</name>
<accession>A0A410QAP9</accession>
<dbReference type="GO" id="GO:0009401">
    <property type="term" value="P:phosphoenolpyruvate-dependent sugar phosphotransferase system"/>
    <property type="evidence" value="ECO:0007669"/>
    <property type="project" value="InterPro"/>
</dbReference>
<evidence type="ECO:0000256" key="1">
    <source>
        <dbReference type="ARBA" id="ARBA00022679"/>
    </source>
</evidence>
<evidence type="ECO:0000259" key="2">
    <source>
        <dbReference type="Pfam" id="PF02302"/>
    </source>
</evidence>
<dbReference type="RefSeq" id="WP_128752177.1">
    <property type="nucleotide sequence ID" value="NZ_CP035282.1"/>
</dbReference>
<keyword evidence="4" id="KW-1185">Reference proteome</keyword>
<keyword evidence="1" id="KW-0808">Transferase</keyword>
<dbReference type="SUPFAM" id="SSF52794">
    <property type="entry name" value="PTS system IIB component-like"/>
    <property type="match status" value="1"/>
</dbReference>
<evidence type="ECO:0000313" key="4">
    <source>
        <dbReference type="Proteomes" id="UP000287969"/>
    </source>
</evidence>
<dbReference type="Pfam" id="PF02302">
    <property type="entry name" value="PTS_IIB"/>
    <property type="match status" value="1"/>
</dbReference>
<reference evidence="4" key="1">
    <citation type="submission" date="2019-01" db="EMBL/GenBank/DDBJ databases">
        <title>Draft genomes of a novel of Sporanaerobacter strains.</title>
        <authorList>
            <person name="Ma S."/>
        </authorList>
    </citation>
    <scope>NUCLEOTIDE SEQUENCE [LARGE SCALE GENOMIC DNA]</scope>
    <source>
        <strain evidence="4">NJN-17</strain>
    </source>
</reference>
<dbReference type="EMBL" id="CP035282">
    <property type="protein sequence ID" value="QAT61092.1"/>
    <property type="molecule type" value="Genomic_DNA"/>
</dbReference>